<feature type="coiled-coil region" evidence="5">
    <location>
        <begin position="1029"/>
        <end position="1056"/>
    </location>
</feature>
<dbReference type="GO" id="GO:0035556">
    <property type="term" value="P:intracellular signal transduction"/>
    <property type="evidence" value="ECO:0007669"/>
    <property type="project" value="InterPro"/>
</dbReference>
<dbReference type="CDD" id="cd07302">
    <property type="entry name" value="CHD"/>
    <property type="match status" value="1"/>
</dbReference>
<dbReference type="GO" id="GO:0007015">
    <property type="term" value="P:actin filament organization"/>
    <property type="evidence" value="ECO:0007669"/>
    <property type="project" value="TreeGrafter"/>
</dbReference>
<evidence type="ECO:0000256" key="2">
    <source>
        <dbReference type="ARBA" id="ARBA00022692"/>
    </source>
</evidence>
<reference evidence="8" key="1">
    <citation type="submission" date="2022-07" db="EMBL/GenBank/DDBJ databases">
        <title>Genome analysis of Parmales, a sister group of diatoms, reveals the evolutionary specialization of diatoms from phago-mixotrophs to photoautotrophs.</title>
        <authorList>
            <person name="Ban H."/>
            <person name="Sato S."/>
            <person name="Yoshikawa S."/>
            <person name="Kazumasa Y."/>
            <person name="Nakamura Y."/>
            <person name="Ichinomiya M."/>
            <person name="Saitoh K."/>
            <person name="Sato N."/>
            <person name="Blanc-Mathieu R."/>
            <person name="Endo H."/>
            <person name="Kuwata A."/>
            <person name="Ogata H."/>
        </authorList>
    </citation>
    <scope>NUCLEOTIDE SEQUENCE</scope>
</reference>
<dbReference type="PANTHER" id="PTHR10856:SF0">
    <property type="entry name" value="CORONIN"/>
    <property type="match status" value="1"/>
</dbReference>
<dbReference type="AlphaFoldDB" id="A0A9W7AIA3"/>
<dbReference type="SUPFAM" id="SSF55073">
    <property type="entry name" value="Nucleotide cyclase"/>
    <property type="match status" value="1"/>
</dbReference>
<accession>A0A9W7AIA3</accession>
<evidence type="ECO:0000259" key="7">
    <source>
        <dbReference type="PROSITE" id="PS50125"/>
    </source>
</evidence>
<evidence type="ECO:0000313" key="9">
    <source>
        <dbReference type="Proteomes" id="UP001165082"/>
    </source>
</evidence>
<dbReference type="PANTHER" id="PTHR10856">
    <property type="entry name" value="CORONIN"/>
    <property type="match status" value="1"/>
</dbReference>
<dbReference type="OrthoDB" id="10258068at2759"/>
<dbReference type="EMBL" id="BRXZ01002912">
    <property type="protein sequence ID" value="GMH72777.1"/>
    <property type="molecule type" value="Genomic_DNA"/>
</dbReference>
<protein>
    <recommendedName>
        <fullName evidence="7">Guanylate cyclase domain-containing protein</fullName>
    </recommendedName>
</protein>
<evidence type="ECO:0000313" key="8">
    <source>
        <dbReference type="EMBL" id="GMH72777.1"/>
    </source>
</evidence>
<feature type="transmembrane region" description="Helical" evidence="6">
    <location>
        <begin position="104"/>
        <end position="125"/>
    </location>
</feature>
<evidence type="ECO:0000256" key="6">
    <source>
        <dbReference type="SAM" id="Phobius"/>
    </source>
</evidence>
<dbReference type="InterPro" id="IPR029787">
    <property type="entry name" value="Nucleotide_cyclase"/>
</dbReference>
<keyword evidence="9" id="KW-1185">Reference proteome</keyword>
<dbReference type="InterPro" id="IPR001054">
    <property type="entry name" value="A/G_cyclase"/>
</dbReference>
<feature type="non-terminal residue" evidence="8">
    <location>
        <position position="1"/>
    </location>
</feature>
<dbReference type="InterPro" id="IPR036322">
    <property type="entry name" value="WD40_repeat_dom_sf"/>
</dbReference>
<dbReference type="Pfam" id="PF00520">
    <property type="entry name" value="Ion_trans"/>
    <property type="match status" value="1"/>
</dbReference>
<keyword evidence="2 6" id="KW-0812">Transmembrane</keyword>
<dbReference type="InterPro" id="IPR015943">
    <property type="entry name" value="WD40/YVTN_repeat-like_dom_sf"/>
</dbReference>
<keyword evidence="5" id="KW-0175">Coiled coil</keyword>
<proteinExistence type="predicted"/>
<feature type="transmembrane region" description="Helical" evidence="6">
    <location>
        <begin position="69"/>
        <end position="89"/>
    </location>
</feature>
<dbReference type="GO" id="GO:0005216">
    <property type="term" value="F:monoatomic ion channel activity"/>
    <property type="evidence" value="ECO:0007669"/>
    <property type="project" value="InterPro"/>
</dbReference>
<name>A0A9W7AIA3_9STRA</name>
<dbReference type="GO" id="GO:0051015">
    <property type="term" value="F:actin filament binding"/>
    <property type="evidence" value="ECO:0007669"/>
    <property type="project" value="TreeGrafter"/>
</dbReference>
<comment type="caution">
    <text evidence="8">The sequence shown here is derived from an EMBL/GenBank/DDBJ whole genome shotgun (WGS) entry which is preliminary data.</text>
</comment>
<dbReference type="Gene3D" id="1.20.120.350">
    <property type="entry name" value="Voltage-gated potassium channels. Chain C"/>
    <property type="match status" value="1"/>
</dbReference>
<dbReference type="PROSITE" id="PS50125">
    <property type="entry name" value="GUANYLATE_CYCLASE_2"/>
    <property type="match status" value="1"/>
</dbReference>
<sequence>LYGVGKKDEGAMENPNDGSVEIGGRYGRFRSMTRIGKEGEPFIEAPEMQKEVKAKTKYDSGFRVKCKEFLDHPLTEIFMLIMTIIALFITDSNQVLGTKEDDPFVQYFCLFIMFIFFSELIVLSFCKENYFFRDTYFWLDLLACISLISDIPAVVVEVVIPSGMVAAKAGRAGRAARVGTRAGRIVRLVRLTRLMRLTKLVRIGRIYAAISDEVTVSDRGSAPRGFHNKPRGSELSVGRRMSSMENLNMRIKAAKSEQGKNTVAATMVEMTISKVIVGVLLMLFVMSMIENMKTDASAEESLHQIYLVKDMLSDFNFTILVNDYFEKQLSCFYLRVGDTEYKNNWGSFDHQRSKEVSFLFLPIDPADDISILSPGQWREAEIEAWYDTKQEEDDVANANIITTSFVISLLLGWMFVFHKHSKRFAQKIAVPLSIIGADMKRVSQLVFKDEQPMQTNTVEIQGIQEAFFQMKNAIHSFAKYVPREIVLNMTLHRKMAKLGVIPRPITIFFSDIAGFTTICESLQPNEILKMLSEYFSAMSKVIVDTDGILLEFIGDAILAIWNAPYDVSDHAVACISATLQMQAKLKELKATWEEAGYPPIEIRCGIHTDEVFVGNLGAPERMKYGVMGDGVNLASRLEELNKRYGTQQLISDKTYACEKVTELFTLRHVDRVVVKGRSKATDLYEVCGFSYEKIEEWRLKFIELYKEAMELYFATQFSDAYDKFEQAKGITPEMQDTSCDLLMSRCLDYIENPPPNGKDWDGASRKKPICLTSSALLNTAEAINTFSGNQELTQDLAWSFNGDILAASCKDKNIRLIDGRTGSEAGIIATPHEGSKSVKLAYLGSSGKLASCGFTRQSQRELKIWDPKMPDKPVKKVDIDQAAGVIMPFFDPDTNVLYLAGKGDGNVRYYEFIDNDPWAFSLSEFRSTTSCKGMCMVPKRANNIMGCETAKMLKLTPNDGVQGLSFIVPRKSDAFQDDIFPDTAAPVAAHTADEWLAGSSKNPVTMPLDPAKAGSIPGAGAPKKAFRTVSTLSKELEEANKRIAELEGKLKDAGISY</sequence>
<dbReference type="Proteomes" id="UP001165082">
    <property type="component" value="Unassembled WGS sequence"/>
</dbReference>
<feature type="domain" description="Guanylate cyclase" evidence="7">
    <location>
        <begin position="506"/>
        <end position="638"/>
    </location>
</feature>
<dbReference type="Gene3D" id="3.30.70.1230">
    <property type="entry name" value="Nucleotide cyclase"/>
    <property type="match status" value="1"/>
</dbReference>
<dbReference type="SMART" id="SM00044">
    <property type="entry name" value="CYCc"/>
    <property type="match status" value="1"/>
</dbReference>
<dbReference type="Gene3D" id="2.130.10.10">
    <property type="entry name" value="YVTN repeat-like/Quinoprotein amine dehydrogenase"/>
    <property type="match status" value="1"/>
</dbReference>
<keyword evidence="4 6" id="KW-0472">Membrane</keyword>
<dbReference type="InterPro" id="IPR015505">
    <property type="entry name" value="Coronin"/>
</dbReference>
<gene>
    <name evidence="8" type="ORF">TrRE_jg1129</name>
</gene>
<evidence type="ECO:0000256" key="1">
    <source>
        <dbReference type="ARBA" id="ARBA00004141"/>
    </source>
</evidence>
<dbReference type="GO" id="GO:0016020">
    <property type="term" value="C:membrane"/>
    <property type="evidence" value="ECO:0007669"/>
    <property type="project" value="UniProtKB-SubCell"/>
</dbReference>
<evidence type="ECO:0000256" key="5">
    <source>
        <dbReference type="SAM" id="Coils"/>
    </source>
</evidence>
<dbReference type="GO" id="GO:0009190">
    <property type="term" value="P:cyclic nucleotide biosynthetic process"/>
    <property type="evidence" value="ECO:0007669"/>
    <property type="project" value="InterPro"/>
</dbReference>
<organism evidence="8 9">
    <name type="scientific">Triparma retinervis</name>
    <dbReference type="NCBI Taxonomy" id="2557542"/>
    <lineage>
        <taxon>Eukaryota</taxon>
        <taxon>Sar</taxon>
        <taxon>Stramenopiles</taxon>
        <taxon>Ochrophyta</taxon>
        <taxon>Bolidophyceae</taxon>
        <taxon>Parmales</taxon>
        <taxon>Triparmaceae</taxon>
        <taxon>Triparma</taxon>
    </lineage>
</organism>
<dbReference type="InterPro" id="IPR001680">
    <property type="entry name" value="WD40_rpt"/>
</dbReference>
<feature type="transmembrane region" description="Helical" evidence="6">
    <location>
        <begin position="398"/>
        <end position="417"/>
    </location>
</feature>
<dbReference type="SMART" id="SM00320">
    <property type="entry name" value="WD40"/>
    <property type="match status" value="2"/>
</dbReference>
<dbReference type="InterPro" id="IPR005821">
    <property type="entry name" value="Ion_trans_dom"/>
</dbReference>
<dbReference type="InterPro" id="IPR027359">
    <property type="entry name" value="Volt_channel_dom_sf"/>
</dbReference>
<dbReference type="Pfam" id="PF16300">
    <property type="entry name" value="WD40_4"/>
    <property type="match status" value="1"/>
</dbReference>
<dbReference type="SMART" id="SM01167">
    <property type="entry name" value="DUF1900"/>
    <property type="match status" value="1"/>
</dbReference>
<evidence type="ECO:0000256" key="3">
    <source>
        <dbReference type="ARBA" id="ARBA00022989"/>
    </source>
</evidence>
<comment type="subcellular location">
    <subcellularLocation>
        <location evidence="1">Membrane</location>
        <topology evidence="1">Multi-pass membrane protein</topology>
    </subcellularLocation>
</comment>
<evidence type="ECO:0000256" key="4">
    <source>
        <dbReference type="ARBA" id="ARBA00023136"/>
    </source>
</evidence>
<feature type="transmembrane region" description="Helical" evidence="6">
    <location>
        <begin position="137"/>
        <end position="160"/>
    </location>
</feature>
<keyword evidence="3 6" id="KW-1133">Transmembrane helix</keyword>
<dbReference type="Pfam" id="PF00211">
    <property type="entry name" value="Guanylate_cyc"/>
    <property type="match status" value="1"/>
</dbReference>
<feature type="transmembrane region" description="Helical" evidence="6">
    <location>
        <begin position="271"/>
        <end position="289"/>
    </location>
</feature>
<dbReference type="SUPFAM" id="SSF81324">
    <property type="entry name" value="Voltage-gated potassium channels"/>
    <property type="match status" value="1"/>
</dbReference>
<dbReference type="SUPFAM" id="SSF50978">
    <property type="entry name" value="WD40 repeat-like"/>
    <property type="match status" value="1"/>
</dbReference>